<dbReference type="GO" id="GO:0005245">
    <property type="term" value="F:voltage-gated calcium channel activity"/>
    <property type="evidence" value="ECO:0007669"/>
    <property type="project" value="TreeGrafter"/>
</dbReference>
<dbReference type="PANTHER" id="PTHR10166">
    <property type="entry name" value="VOLTAGE-DEPENDENT CALCIUM CHANNEL SUBUNIT ALPHA-2/DELTA-RELATED"/>
    <property type="match status" value="1"/>
</dbReference>
<dbReference type="GO" id="GO:0005891">
    <property type="term" value="C:voltage-gated calcium channel complex"/>
    <property type="evidence" value="ECO:0007669"/>
    <property type="project" value="TreeGrafter"/>
</dbReference>
<dbReference type="SUPFAM" id="SSF53300">
    <property type="entry name" value="vWA-like"/>
    <property type="match status" value="1"/>
</dbReference>
<keyword evidence="3" id="KW-1185">Reference proteome</keyword>
<dbReference type="AlphaFoldDB" id="A0A226E158"/>
<dbReference type="EMBL" id="LNIX01000008">
    <property type="protein sequence ID" value="OXA51199.1"/>
    <property type="molecule type" value="Genomic_DNA"/>
</dbReference>
<accession>A0A226E158</accession>
<dbReference type="OrthoDB" id="10054666at2759"/>
<protein>
    <submittedName>
        <fullName evidence="2">Voltage-dependent calcium channel subunit alpha-2/delta-4</fullName>
    </submittedName>
</protein>
<evidence type="ECO:0000313" key="2">
    <source>
        <dbReference type="EMBL" id="OXA51199.1"/>
    </source>
</evidence>
<organism evidence="2 3">
    <name type="scientific">Folsomia candida</name>
    <name type="common">Springtail</name>
    <dbReference type="NCBI Taxonomy" id="158441"/>
    <lineage>
        <taxon>Eukaryota</taxon>
        <taxon>Metazoa</taxon>
        <taxon>Ecdysozoa</taxon>
        <taxon>Arthropoda</taxon>
        <taxon>Hexapoda</taxon>
        <taxon>Collembola</taxon>
        <taxon>Entomobryomorpha</taxon>
        <taxon>Isotomoidea</taxon>
        <taxon>Isotomidae</taxon>
        <taxon>Proisotominae</taxon>
        <taxon>Folsomia</taxon>
    </lineage>
</organism>
<sequence>MKFLGRITPKIRPCFGNILEAPMKWPKDNTDRKEPDMFDCRLRPWYTGAANSPKNIVILHDVSGSMMGLRREIGRHVVQTILDTLTENDYVNATLENVREFKVALDQDRTREMANFTAALNAAYSMLEKIFDPHNEELLGRTRVFTYLIGRDVTETAEILSIACSNKGYFAHVTTIGQVEEQVVKYLAVMSRPMVMANVHTVSWTNVYADIVDIQESDWLWDEKNRAEQKSRSQRYKALLKKLKNETEKQDFYIVGDDDDSRPVPKGKKNMPQPLPPLLPLPAGPRRTKRDSTTTVTSTNFSPFHLPHHNYHHQPYPLPWGEALSLALAANSREHDHQKILLLARKSKHDAKKENVAKWGPSPRKYRFMVSVSLPVFDQRNTTEHLFTDLLKPNYNSVDLSKVELADTDRYERNFDPKLMEMRREMINMEMGAEAAMKTISVRVPLDEFRRVLLRRQKYAYVKIPNTVYTLAITLPESQQYEFTGGMEIRRDGQGRNVTHFFEAPDEPRRWRVTNIWYKLSS</sequence>
<dbReference type="InterPro" id="IPR036465">
    <property type="entry name" value="vWFA_dom_sf"/>
</dbReference>
<gene>
    <name evidence="2" type="ORF">Fcan01_14247</name>
</gene>
<evidence type="ECO:0000256" key="1">
    <source>
        <dbReference type="SAM" id="MobiDB-lite"/>
    </source>
</evidence>
<dbReference type="PANTHER" id="PTHR10166:SF37">
    <property type="entry name" value="STOLID, ISOFORM H"/>
    <property type="match status" value="1"/>
</dbReference>
<comment type="caution">
    <text evidence="2">The sequence shown here is derived from an EMBL/GenBank/DDBJ whole genome shotgun (WGS) entry which is preliminary data.</text>
</comment>
<dbReference type="OMA" id="MERDSHY"/>
<reference evidence="2 3" key="1">
    <citation type="submission" date="2015-12" db="EMBL/GenBank/DDBJ databases">
        <title>The genome of Folsomia candida.</title>
        <authorList>
            <person name="Faddeeva A."/>
            <person name="Derks M.F."/>
            <person name="Anvar Y."/>
            <person name="Smit S."/>
            <person name="Van Straalen N."/>
            <person name="Roelofs D."/>
        </authorList>
    </citation>
    <scope>NUCLEOTIDE SEQUENCE [LARGE SCALE GENOMIC DNA]</scope>
    <source>
        <strain evidence="2 3">VU population</strain>
        <tissue evidence="2">Whole body</tissue>
    </source>
</reference>
<evidence type="ECO:0000313" key="3">
    <source>
        <dbReference type="Proteomes" id="UP000198287"/>
    </source>
</evidence>
<dbReference type="STRING" id="158441.A0A226E158"/>
<dbReference type="InterPro" id="IPR051173">
    <property type="entry name" value="Ca_channel_alpha-2/delta"/>
</dbReference>
<feature type="compositionally biased region" description="Pro residues" evidence="1">
    <location>
        <begin position="273"/>
        <end position="283"/>
    </location>
</feature>
<name>A0A226E158_FOLCA</name>
<proteinExistence type="predicted"/>
<dbReference type="Proteomes" id="UP000198287">
    <property type="component" value="Unassembled WGS sequence"/>
</dbReference>
<feature type="region of interest" description="Disordered" evidence="1">
    <location>
        <begin position="255"/>
        <end position="296"/>
    </location>
</feature>